<evidence type="ECO:0000313" key="2">
    <source>
        <dbReference type="EMBL" id="GBG88521.1"/>
    </source>
</evidence>
<organism evidence="2 3">
    <name type="scientific">Chara braunii</name>
    <name type="common">Braun's stonewort</name>
    <dbReference type="NCBI Taxonomy" id="69332"/>
    <lineage>
        <taxon>Eukaryota</taxon>
        <taxon>Viridiplantae</taxon>
        <taxon>Streptophyta</taxon>
        <taxon>Charophyceae</taxon>
        <taxon>Charales</taxon>
        <taxon>Characeae</taxon>
        <taxon>Chara</taxon>
    </lineage>
</organism>
<evidence type="ECO:0000313" key="3">
    <source>
        <dbReference type="Proteomes" id="UP000265515"/>
    </source>
</evidence>
<feature type="region of interest" description="Disordered" evidence="1">
    <location>
        <begin position="71"/>
        <end position="96"/>
    </location>
</feature>
<protein>
    <submittedName>
        <fullName evidence="2">Uncharacterized protein</fullName>
    </submittedName>
</protein>
<dbReference type="EMBL" id="BFEA01000677">
    <property type="protein sequence ID" value="GBG88521.1"/>
    <property type="molecule type" value="Genomic_DNA"/>
</dbReference>
<sequence>MSCKDDPKGFQRIIEIRTTRRCEMYISPPRVRQRRDDDEMTWQGRIFLVPAMLVVLSTWTTSVTSTAMAAAPLPPPPPPPTPAAAATSAKRGTPSSTITTYEDLGKAVTSTCYPAVKSDVLLARSVPDVNQTACPHVTPSSADVVGTGSARSMAGNSRALSDIHVASI</sequence>
<accession>A0A388M1U2</accession>
<gene>
    <name evidence="2" type="ORF">CBR_g47992</name>
</gene>
<evidence type="ECO:0000256" key="1">
    <source>
        <dbReference type="SAM" id="MobiDB-lite"/>
    </source>
</evidence>
<dbReference type="Gramene" id="GBG88521">
    <property type="protein sequence ID" value="GBG88521"/>
    <property type="gene ID" value="CBR_g47992"/>
</dbReference>
<reference evidence="2 3" key="1">
    <citation type="journal article" date="2018" name="Cell">
        <title>The Chara Genome: Secondary Complexity and Implications for Plant Terrestrialization.</title>
        <authorList>
            <person name="Nishiyama T."/>
            <person name="Sakayama H."/>
            <person name="Vries J.D."/>
            <person name="Buschmann H."/>
            <person name="Saint-Marcoux D."/>
            <person name="Ullrich K.K."/>
            <person name="Haas F.B."/>
            <person name="Vanderstraeten L."/>
            <person name="Becker D."/>
            <person name="Lang D."/>
            <person name="Vosolsobe S."/>
            <person name="Rombauts S."/>
            <person name="Wilhelmsson P.K.I."/>
            <person name="Janitza P."/>
            <person name="Kern R."/>
            <person name="Heyl A."/>
            <person name="Rumpler F."/>
            <person name="Villalobos L.I.A.C."/>
            <person name="Clay J.M."/>
            <person name="Skokan R."/>
            <person name="Toyoda A."/>
            <person name="Suzuki Y."/>
            <person name="Kagoshima H."/>
            <person name="Schijlen E."/>
            <person name="Tajeshwar N."/>
            <person name="Catarino B."/>
            <person name="Hetherington A.J."/>
            <person name="Saltykova A."/>
            <person name="Bonnot C."/>
            <person name="Breuninger H."/>
            <person name="Symeonidi A."/>
            <person name="Radhakrishnan G.V."/>
            <person name="Van Nieuwerburgh F."/>
            <person name="Deforce D."/>
            <person name="Chang C."/>
            <person name="Karol K.G."/>
            <person name="Hedrich R."/>
            <person name="Ulvskov P."/>
            <person name="Glockner G."/>
            <person name="Delwiche C.F."/>
            <person name="Petrasek J."/>
            <person name="Van de Peer Y."/>
            <person name="Friml J."/>
            <person name="Beilby M."/>
            <person name="Dolan L."/>
            <person name="Kohara Y."/>
            <person name="Sugano S."/>
            <person name="Fujiyama A."/>
            <person name="Delaux P.-M."/>
            <person name="Quint M."/>
            <person name="TheiBen G."/>
            <person name="Hagemann M."/>
            <person name="Harholt J."/>
            <person name="Dunand C."/>
            <person name="Zachgo S."/>
            <person name="Langdale J."/>
            <person name="Maumus F."/>
            <person name="Straeten D.V.D."/>
            <person name="Gould S.B."/>
            <person name="Rensing S.A."/>
        </authorList>
    </citation>
    <scope>NUCLEOTIDE SEQUENCE [LARGE SCALE GENOMIC DNA]</scope>
    <source>
        <strain evidence="2 3">S276</strain>
    </source>
</reference>
<feature type="compositionally biased region" description="Pro residues" evidence="1">
    <location>
        <begin position="72"/>
        <end position="82"/>
    </location>
</feature>
<comment type="caution">
    <text evidence="2">The sequence shown here is derived from an EMBL/GenBank/DDBJ whole genome shotgun (WGS) entry which is preliminary data.</text>
</comment>
<dbReference type="AlphaFoldDB" id="A0A388M1U2"/>
<name>A0A388M1U2_CHABU</name>
<proteinExistence type="predicted"/>
<dbReference type="Proteomes" id="UP000265515">
    <property type="component" value="Unassembled WGS sequence"/>
</dbReference>
<keyword evidence="3" id="KW-1185">Reference proteome</keyword>